<evidence type="ECO:0000313" key="3">
    <source>
        <dbReference type="Proteomes" id="UP001144280"/>
    </source>
</evidence>
<dbReference type="EMBL" id="BSDI01000001">
    <property type="protein sequence ID" value="GLH94903.1"/>
    <property type="molecule type" value="Genomic_DNA"/>
</dbReference>
<protein>
    <recommendedName>
        <fullName evidence="1">Spore protein YkvP/CgeB glycosyl transferase-like domain-containing protein</fullName>
    </recommendedName>
</protein>
<accession>A0ABQ5QKI2</accession>
<gene>
    <name evidence="2" type="ORF">Pa4123_01750</name>
</gene>
<sequence length="314" mass="35367">MTSRELRLVLLGAPGIGGEAFERWHDDVVDGAHELGWKVDFLRVRDVPAEDIERAAKGADMLLWLRTHSHNLVGDGYSMLRRIEAAGTVTVGLHLDLYWGIPARERRVGNEPWWTAQHVFTADGGNQAKFTARGVNHHWCPPPFGTRFLGYGTPDPTVRARAVFVGGYVRSIHGDHRAQLLAWGRRKWGRDFLHIGSTSRTRLYHRKLNNLYASVDVVLGDSAPAPHYWSDRVPRTLGRGGLFAYPRTPGLEEQGFTDDVMILYDRGRYAQIGAQLAGMDAAARRRMTDAAITLVSERHLWRHRLAEIARTVLP</sequence>
<comment type="caution">
    <text evidence="2">The sequence shown here is derived from an EMBL/GenBank/DDBJ whole genome shotgun (WGS) entry which is preliminary data.</text>
</comment>
<dbReference type="Proteomes" id="UP001144280">
    <property type="component" value="Unassembled WGS sequence"/>
</dbReference>
<dbReference type="RefSeq" id="WP_281891745.1">
    <property type="nucleotide sequence ID" value="NZ_BSDI01000001.1"/>
</dbReference>
<keyword evidence="3" id="KW-1185">Reference proteome</keyword>
<organism evidence="2 3">
    <name type="scientific">Phytohabitans aurantiacus</name>
    <dbReference type="NCBI Taxonomy" id="3016789"/>
    <lineage>
        <taxon>Bacteria</taxon>
        <taxon>Bacillati</taxon>
        <taxon>Actinomycetota</taxon>
        <taxon>Actinomycetes</taxon>
        <taxon>Micromonosporales</taxon>
        <taxon>Micromonosporaceae</taxon>
    </lineage>
</organism>
<dbReference type="InterPro" id="IPR055259">
    <property type="entry name" value="YkvP/CgeB_Glyco_trans-like"/>
</dbReference>
<name>A0ABQ5QKI2_9ACTN</name>
<evidence type="ECO:0000313" key="2">
    <source>
        <dbReference type="EMBL" id="GLH94903.1"/>
    </source>
</evidence>
<reference evidence="2" key="1">
    <citation type="submission" date="2022-12" db="EMBL/GenBank/DDBJ databases">
        <title>New Phytohabitans aurantiacus sp. RD004123 nov., an actinomycete isolated from soil.</title>
        <authorList>
            <person name="Triningsih D.W."/>
            <person name="Harunari E."/>
            <person name="Igarashi Y."/>
        </authorList>
    </citation>
    <scope>NUCLEOTIDE SEQUENCE</scope>
    <source>
        <strain evidence="2">RD004123</strain>
    </source>
</reference>
<evidence type="ECO:0000259" key="1">
    <source>
        <dbReference type="Pfam" id="PF13524"/>
    </source>
</evidence>
<feature type="domain" description="Spore protein YkvP/CgeB glycosyl transferase-like" evidence="1">
    <location>
        <begin position="179"/>
        <end position="308"/>
    </location>
</feature>
<proteinExistence type="predicted"/>
<dbReference type="Pfam" id="PF13524">
    <property type="entry name" value="Glyco_trans_1_2"/>
    <property type="match status" value="1"/>
</dbReference>